<proteinExistence type="predicted"/>
<dbReference type="FunFam" id="1.10.10.60:FF:000061">
    <property type="entry name" value="Trihelix transcription factor GT-2"/>
    <property type="match status" value="1"/>
</dbReference>
<feature type="domain" description="Myb-like" evidence="9">
    <location>
        <begin position="58"/>
        <end position="122"/>
    </location>
</feature>
<evidence type="ECO:0000256" key="1">
    <source>
        <dbReference type="ARBA" id="ARBA00004123"/>
    </source>
</evidence>
<organism evidence="10 11">
    <name type="scientific">Nyssa sinensis</name>
    <dbReference type="NCBI Taxonomy" id="561372"/>
    <lineage>
        <taxon>Eukaryota</taxon>
        <taxon>Viridiplantae</taxon>
        <taxon>Streptophyta</taxon>
        <taxon>Embryophyta</taxon>
        <taxon>Tracheophyta</taxon>
        <taxon>Spermatophyta</taxon>
        <taxon>Magnoliopsida</taxon>
        <taxon>eudicotyledons</taxon>
        <taxon>Gunneridae</taxon>
        <taxon>Pentapetalae</taxon>
        <taxon>asterids</taxon>
        <taxon>Cornales</taxon>
        <taxon>Nyssaceae</taxon>
        <taxon>Nyssa</taxon>
    </lineage>
</organism>
<feature type="region of interest" description="Disordered" evidence="8">
    <location>
        <begin position="34"/>
        <end position="62"/>
    </location>
</feature>
<evidence type="ECO:0000256" key="5">
    <source>
        <dbReference type="ARBA" id="ARBA00023163"/>
    </source>
</evidence>
<dbReference type="Proteomes" id="UP000325577">
    <property type="component" value="Linkage Group LG1"/>
</dbReference>
<feature type="region of interest" description="Disordered" evidence="8">
    <location>
        <begin position="204"/>
        <end position="227"/>
    </location>
</feature>
<dbReference type="SMART" id="SM00717">
    <property type="entry name" value="SANT"/>
    <property type="match status" value="2"/>
</dbReference>
<keyword evidence="7" id="KW-0175">Coiled coil</keyword>
<dbReference type="GO" id="GO:0005634">
    <property type="term" value="C:nucleus"/>
    <property type="evidence" value="ECO:0007669"/>
    <property type="project" value="UniProtKB-SubCell"/>
</dbReference>
<name>A0A5J5BZ86_9ASTE</name>
<feature type="compositionally biased region" description="Low complexity" evidence="8">
    <location>
        <begin position="206"/>
        <end position="216"/>
    </location>
</feature>
<keyword evidence="4" id="KW-0238">DNA-binding</keyword>
<dbReference type="PANTHER" id="PTHR21654">
    <property type="entry name" value="FI21293P1"/>
    <property type="match status" value="1"/>
</dbReference>
<dbReference type="PROSITE" id="PS50090">
    <property type="entry name" value="MYB_LIKE"/>
    <property type="match status" value="2"/>
</dbReference>
<keyword evidence="5" id="KW-0804">Transcription</keyword>
<dbReference type="AlphaFoldDB" id="A0A5J5BZ86"/>
<evidence type="ECO:0000259" key="9">
    <source>
        <dbReference type="PROSITE" id="PS50090"/>
    </source>
</evidence>
<evidence type="ECO:0000256" key="6">
    <source>
        <dbReference type="ARBA" id="ARBA00023242"/>
    </source>
</evidence>
<reference evidence="10 11" key="1">
    <citation type="submission" date="2019-09" db="EMBL/GenBank/DDBJ databases">
        <title>A chromosome-level genome assembly of the Chinese tupelo Nyssa sinensis.</title>
        <authorList>
            <person name="Yang X."/>
            <person name="Kang M."/>
            <person name="Yang Y."/>
            <person name="Xiong H."/>
            <person name="Wang M."/>
            <person name="Zhang Z."/>
            <person name="Wang Z."/>
            <person name="Wu H."/>
            <person name="Ma T."/>
            <person name="Liu J."/>
            <person name="Xi Z."/>
        </authorList>
    </citation>
    <scope>NUCLEOTIDE SEQUENCE [LARGE SCALE GENOMIC DNA]</scope>
    <source>
        <strain evidence="10">J267</strain>
        <tissue evidence="10">Leaf</tissue>
    </source>
</reference>
<protein>
    <recommendedName>
        <fullName evidence="9">Myb-like domain-containing protein</fullName>
    </recommendedName>
</protein>
<dbReference type="GO" id="GO:0006355">
    <property type="term" value="P:regulation of DNA-templated transcription"/>
    <property type="evidence" value="ECO:0007669"/>
    <property type="project" value="UniProtKB-ARBA"/>
</dbReference>
<feature type="domain" description="Myb-like" evidence="9">
    <location>
        <begin position="336"/>
        <end position="400"/>
    </location>
</feature>
<feature type="compositionally biased region" description="Gly residues" evidence="8">
    <location>
        <begin position="34"/>
        <end position="46"/>
    </location>
</feature>
<evidence type="ECO:0000256" key="7">
    <source>
        <dbReference type="SAM" id="Coils"/>
    </source>
</evidence>
<dbReference type="Gene3D" id="1.10.10.60">
    <property type="entry name" value="Homeodomain-like"/>
    <property type="match status" value="2"/>
</dbReference>
<dbReference type="InterPro" id="IPR044822">
    <property type="entry name" value="Myb_DNA-bind_4"/>
</dbReference>
<dbReference type="OrthoDB" id="691673at2759"/>
<evidence type="ECO:0000256" key="2">
    <source>
        <dbReference type="ARBA" id="ARBA00022737"/>
    </source>
</evidence>
<evidence type="ECO:0000313" key="11">
    <source>
        <dbReference type="Proteomes" id="UP000325577"/>
    </source>
</evidence>
<feature type="coiled-coil region" evidence="7">
    <location>
        <begin position="230"/>
        <end position="261"/>
    </location>
</feature>
<comment type="subcellular location">
    <subcellularLocation>
        <location evidence="1">Nucleus</location>
    </subcellularLocation>
</comment>
<dbReference type="PANTHER" id="PTHR21654:SF14">
    <property type="entry name" value="TRIHELIX TRANSCRIPTION FACTOR GTL1-LIKE"/>
    <property type="match status" value="1"/>
</dbReference>
<keyword evidence="3" id="KW-0805">Transcription regulation</keyword>
<dbReference type="GO" id="GO:0003677">
    <property type="term" value="F:DNA binding"/>
    <property type="evidence" value="ECO:0007669"/>
    <property type="project" value="UniProtKB-KW"/>
</dbReference>
<dbReference type="Pfam" id="PF13837">
    <property type="entry name" value="Myb_DNA-bind_4"/>
    <property type="match status" value="2"/>
</dbReference>
<feature type="compositionally biased region" description="Acidic residues" evidence="8">
    <location>
        <begin position="481"/>
        <end position="494"/>
    </location>
</feature>
<keyword evidence="6" id="KW-0539">Nucleus</keyword>
<keyword evidence="11" id="KW-1185">Reference proteome</keyword>
<accession>A0A5J5BZ86</accession>
<keyword evidence="2" id="KW-0677">Repeat</keyword>
<evidence type="ECO:0000256" key="4">
    <source>
        <dbReference type="ARBA" id="ARBA00023125"/>
    </source>
</evidence>
<evidence type="ECO:0000313" key="10">
    <source>
        <dbReference type="EMBL" id="KAA8546967.1"/>
    </source>
</evidence>
<evidence type="ECO:0000256" key="3">
    <source>
        <dbReference type="ARBA" id="ARBA00023015"/>
    </source>
</evidence>
<gene>
    <name evidence="10" type="ORF">F0562_003396</name>
</gene>
<dbReference type="FunFam" id="1.10.10.60:FF:000092">
    <property type="entry name" value="Trihelix transcription factor GT-2"/>
    <property type="match status" value="1"/>
</dbReference>
<sequence length="511" mass="57605">MLETSELLENFGDAGGGIASTAAVDLKNQEGGFGGDGAGASASGGFGEEERVRGEEGDRNFTGNRWPLEETLALLKIRSEMDVAFRDSTLKAPLWDEVSRKLAELGYHRNAKKCKEKFENISKYHKRTKEGRSGRQNGKNYRFFQQLETLENQSSLPSLSQNKIQTETTIATPTAVTTSSMMIKPTSVAQDIVPCSVQNPTTHFLSTSTSTTSSSGKESEGSGKKRRKLANYLERLMKDVLEKQENLQNKFIEAIEKCEKDRIAREEAWKMEELAIMKKEQEMLAHERGLAAAKDSALIAFLQKISEQAGPVHLPENPTPSRKIIEKKENNIGENSNQTSSSRWPKAEVEALIRLRTNLDLQYQDNGAKGPLWEEISFAMKKHGYDRSAKRCKEKWENINKYFKRVKESNKKRPEDSKTCPYFHMLESLYEQKSKKVDNSGFNLKPEDILMQMMGQQDQQQRTESVTEDGESENVDHNQEDDGDGDEEDDDDNGDVYQIVANNPSSVTAME</sequence>
<evidence type="ECO:0000256" key="8">
    <source>
        <dbReference type="SAM" id="MobiDB-lite"/>
    </source>
</evidence>
<feature type="compositionally biased region" description="Polar residues" evidence="8">
    <location>
        <begin position="500"/>
        <end position="511"/>
    </location>
</feature>
<feature type="region of interest" description="Disordered" evidence="8">
    <location>
        <begin position="453"/>
        <end position="511"/>
    </location>
</feature>
<dbReference type="InterPro" id="IPR001005">
    <property type="entry name" value="SANT/Myb"/>
</dbReference>
<feature type="compositionally biased region" description="Basic and acidic residues" evidence="8">
    <location>
        <begin position="48"/>
        <end position="59"/>
    </location>
</feature>
<dbReference type="CDD" id="cd12203">
    <property type="entry name" value="GT1"/>
    <property type="match status" value="2"/>
</dbReference>
<dbReference type="EMBL" id="CM018032">
    <property type="protein sequence ID" value="KAA8546967.1"/>
    <property type="molecule type" value="Genomic_DNA"/>
</dbReference>